<gene>
    <name evidence="1" type="ORF">J5U21_01071</name>
</gene>
<dbReference type="Proteomes" id="UP000693941">
    <property type="component" value="Chromosome"/>
</dbReference>
<accession>A0A8F5BU84</accession>
<evidence type="ECO:0000313" key="2">
    <source>
        <dbReference type="Proteomes" id="UP000693941"/>
    </source>
</evidence>
<name>A0A8F5BU84_9CREN</name>
<organism evidence="1 2">
    <name type="scientific">Saccharolobus shibatae</name>
    <dbReference type="NCBI Taxonomy" id="2286"/>
    <lineage>
        <taxon>Archaea</taxon>
        <taxon>Thermoproteota</taxon>
        <taxon>Thermoprotei</taxon>
        <taxon>Sulfolobales</taxon>
        <taxon>Sulfolobaceae</taxon>
        <taxon>Saccharolobus</taxon>
    </lineage>
</organism>
<evidence type="ECO:0000313" key="1">
    <source>
        <dbReference type="EMBL" id="QXJ31421.1"/>
    </source>
</evidence>
<dbReference type="EMBL" id="CP077715">
    <property type="protein sequence ID" value="QXJ31421.1"/>
    <property type="molecule type" value="Genomic_DNA"/>
</dbReference>
<protein>
    <submittedName>
        <fullName evidence="1">Uncharacterized protein</fullName>
    </submittedName>
</protein>
<proteinExistence type="predicted"/>
<sequence>MTKKNYNVNKDSLVYVDEISRGADVIVKMANKGYEILTF</sequence>
<reference evidence="1" key="1">
    <citation type="journal article" date="2021" name="Environ. Microbiol.">
        <title>New insights into the diversity and evolution of the archaeal mobilome from three complete genomes of Saccharolobus shibatae.</title>
        <authorList>
            <person name="Medvedeva S."/>
            <person name="Brandt D."/>
            <person name="Cvirkaite-Krupovic V."/>
            <person name="Liu Y."/>
            <person name="Severinov K."/>
            <person name="Ishino S."/>
            <person name="Ishino Y."/>
            <person name="Prangishvili D."/>
            <person name="Kalinowski J."/>
            <person name="Krupovic M."/>
        </authorList>
    </citation>
    <scope>NUCLEOTIDE SEQUENCE</scope>
    <source>
        <strain evidence="1">BEU9</strain>
    </source>
</reference>
<dbReference type="AlphaFoldDB" id="A0A8F5BU84"/>